<keyword evidence="3" id="KW-1185">Reference proteome</keyword>
<dbReference type="InterPro" id="IPR005135">
    <property type="entry name" value="Endo/exonuclease/phosphatase"/>
</dbReference>
<dbReference type="PROSITE" id="PS51257">
    <property type="entry name" value="PROKAR_LIPOPROTEIN"/>
    <property type="match status" value="1"/>
</dbReference>
<gene>
    <name evidence="2" type="ORF">MKQ68_17700</name>
</gene>
<keyword evidence="2" id="KW-0255">Endonuclease</keyword>
<dbReference type="PANTHER" id="PTHR14859:SF15">
    <property type="entry name" value="ENDONUCLEASE_EXONUCLEASE_PHOSPHATASE DOMAIN-CONTAINING PROTEIN"/>
    <property type="match status" value="1"/>
</dbReference>
<dbReference type="PANTHER" id="PTHR14859">
    <property type="entry name" value="CALCOFLUOR WHITE HYPERSENSITIVE PROTEIN PRECURSOR"/>
    <property type="match status" value="1"/>
</dbReference>
<dbReference type="Pfam" id="PF03372">
    <property type="entry name" value="Exo_endo_phos"/>
    <property type="match status" value="1"/>
</dbReference>
<accession>A0ABY6J1A1</accession>
<evidence type="ECO:0000259" key="1">
    <source>
        <dbReference type="Pfam" id="PF03372"/>
    </source>
</evidence>
<evidence type="ECO:0000313" key="2">
    <source>
        <dbReference type="EMBL" id="UYQ91922.1"/>
    </source>
</evidence>
<organism evidence="2 3">
    <name type="scientific">Chitinophaga horti</name>
    <dbReference type="NCBI Taxonomy" id="2920382"/>
    <lineage>
        <taxon>Bacteria</taxon>
        <taxon>Pseudomonadati</taxon>
        <taxon>Bacteroidota</taxon>
        <taxon>Chitinophagia</taxon>
        <taxon>Chitinophagales</taxon>
        <taxon>Chitinophagaceae</taxon>
        <taxon>Chitinophaga</taxon>
    </lineage>
</organism>
<dbReference type="Proteomes" id="UP001162741">
    <property type="component" value="Chromosome"/>
</dbReference>
<proteinExistence type="predicted"/>
<dbReference type="InterPro" id="IPR036691">
    <property type="entry name" value="Endo/exonu/phosph_ase_sf"/>
</dbReference>
<dbReference type="GO" id="GO:0004519">
    <property type="term" value="F:endonuclease activity"/>
    <property type="evidence" value="ECO:0007669"/>
    <property type="project" value="UniProtKB-KW"/>
</dbReference>
<dbReference type="Gene3D" id="3.60.10.10">
    <property type="entry name" value="Endonuclease/exonuclease/phosphatase"/>
    <property type="match status" value="1"/>
</dbReference>
<dbReference type="SUPFAM" id="SSF56219">
    <property type="entry name" value="DNase I-like"/>
    <property type="match status" value="1"/>
</dbReference>
<reference evidence="2" key="1">
    <citation type="submission" date="2022-10" db="EMBL/GenBank/DDBJ databases">
        <title>Chitinophaga sp. nov., isolated from soil.</title>
        <authorList>
            <person name="Jeon C.O."/>
        </authorList>
    </citation>
    <scope>NUCLEOTIDE SEQUENCE</scope>
    <source>
        <strain evidence="2">R8</strain>
    </source>
</reference>
<dbReference type="EMBL" id="CP107006">
    <property type="protein sequence ID" value="UYQ91922.1"/>
    <property type="molecule type" value="Genomic_DNA"/>
</dbReference>
<feature type="domain" description="Endonuclease/exonuclease/phosphatase" evidence="1">
    <location>
        <begin position="56"/>
        <end position="280"/>
    </location>
</feature>
<evidence type="ECO:0000313" key="3">
    <source>
        <dbReference type="Proteomes" id="UP001162741"/>
    </source>
</evidence>
<name>A0ABY6J1A1_9BACT</name>
<keyword evidence="2" id="KW-0378">Hydrolase</keyword>
<protein>
    <submittedName>
        <fullName evidence="2">Endonuclease/exonuclease/phosphatase family protein</fullName>
    </submittedName>
</protein>
<dbReference type="InterPro" id="IPR051916">
    <property type="entry name" value="GPI-anchor_lipid_remodeler"/>
</dbReference>
<keyword evidence="2" id="KW-0540">Nuclease</keyword>
<dbReference type="RefSeq" id="WP_264280274.1">
    <property type="nucleotide sequence ID" value="NZ_CP107006.1"/>
</dbReference>
<sequence>MIKRAIYMLAAISLLACNKDPYMPDNPPTYVDLGEGNAVYGTENDEAAKLASIKYMTYNIHASNPPGAPGTVDVNAIVNVIAQANPDVVLLQEVDKGTGRNNYTGDMAKEIATALKMNYFFYSSISYMRGLYGVAILSKYPLSNSRKYMLPKATPADEQRVLGVATVDLPGIDSMVLAVTHLQHTSDGGRLAQVNEVISQLSNVKGPVLIGGDFNENLNATDFFNVFDAVFTRTCATGTCTNTSSAQNPTVVIDHLAFRPAAAFSIMSHTVIPERIASDHFPVLAELKFNR</sequence>